<dbReference type="Proteomes" id="UP000218785">
    <property type="component" value="Chromosome"/>
</dbReference>
<evidence type="ECO:0000313" key="3">
    <source>
        <dbReference type="Proteomes" id="UP000218785"/>
    </source>
</evidence>
<organism evidence="2 3">
    <name type="scientific">Tolypothrix tenuis PCC 7101</name>
    <dbReference type="NCBI Taxonomy" id="231146"/>
    <lineage>
        <taxon>Bacteria</taxon>
        <taxon>Bacillati</taxon>
        <taxon>Cyanobacteriota</taxon>
        <taxon>Cyanophyceae</taxon>
        <taxon>Nostocales</taxon>
        <taxon>Tolypothrichaceae</taxon>
        <taxon>Tolypothrix</taxon>
    </lineage>
</organism>
<evidence type="ECO:0000256" key="1">
    <source>
        <dbReference type="SAM" id="SignalP"/>
    </source>
</evidence>
<dbReference type="AlphaFoldDB" id="A0A1Z4MXJ1"/>
<reference evidence="2 3" key="1">
    <citation type="submission" date="2017-06" db="EMBL/GenBank/DDBJ databases">
        <title>Genome sequencing of cyanobaciteial culture collection at National Institute for Environmental Studies (NIES).</title>
        <authorList>
            <person name="Hirose Y."/>
            <person name="Shimura Y."/>
            <person name="Fujisawa T."/>
            <person name="Nakamura Y."/>
            <person name="Kawachi M."/>
        </authorList>
    </citation>
    <scope>NUCLEOTIDE SEQUENCE [LARGE SCALE GENOMIC DNA]</scope>
    <source>
        <strain evidence="2 3">NIES-37</strain>
    </source>
</reference>
<name>A0A1Z4MXJ1_9CYAN</name>
<protein>
    <recommendedName>
        <fullName evidence="4">Porin</fullName>
    </recommendedName>
</protein>
<gene>
    <name evidence="2" type="ORF">NIES37_21550</name>
</gene>
<keyword evidence="1" id="KW-0732">Signal</keyword>
<proteinExistence type="predicted"/>
<feature type="signal peptide" evidence="1">
    <location>
        <begin position="1"/>
        <end position="22"/>
    </location>
</feature>
<keyword evidence="3" id="KW-1185">Reference proteome</keyword>
<dbReference type="EMBL" id="AP018248">
    <property type="protein sequence ID" value="BAY98207.1"/>
    <property type="molecule type" value="Genomic_DNA"/>
</dbReference>
<dbReference type="RefSeq" id="WP_096575449.1">
    <property type="nucleotide sequence ID" value="NZ_CAWNJS010000001.1"/>
</dbReference>
<sequence length="610" mass="65750">MHKIKILSCGLLFLANPSLSYASEGVTSSYSREAATEEVPQMRSPVSTEAKDLQGQAPLIAFPDIPAEKLQKQGDANFLWLMSDNSTQNVQAEVQLSPLQAPPTQLHNLETANQLPKGAVQLEAGFLQVLPTDGSVSGTGLQTYQLNLDWGITDNFQIGFTGDIFDDYLKCPVRSECPFFATISYGTKLKYKILNQNSWAVGIAGAFQLLHISSDTGIFKNSPNQPFFNVKPVGALQLPITYKASPNLQLHFTPGVVFFPDKVAGGDFFGTFFNIGTGFTWQTSRRVNLFANIQTPLGPGGNTFIAKDRSITRKLLWTVGIDYTLNPKIGAEVYATNSYGATPTTGLLGFIPDGDDLLLGVRFKHVIDLGQGYAANFSNIPRTTLAYRDRTLLFDGLTLSTASTLSTGNYQFRGGLGTHGSSSFALAYGLTEDSQLELSVDQFASSDRFSEDDISGPGIKIGGAIKLKFFDQARGDGVTLSTKLAGISETALQEGGINGTLYAELPITYQFNSQTAISINPKGAFFGSTRRIGIGIGINQAIADWLQFIGEFTPILDGERSTWATGLRLLPSSRFGLDIFATNAIGQSGLGTLNAEPDGTNFGFSLIWGI</sequence>
<accession>A0A1Z4MXJ1</accession>
<feature type="chain" id="PRO_5013187571" description="Porin" evidence="1">
    <location>
        <begin position="23"/>
        <end position="610"/>
    </location>
</feature>
<evidence type="ECO:0000313" key="2">
    <source>
        <dbReference type="EMBL" id="BAY98207.1"/>
    </source>
</evidence>
<dbReference type="KEGG" id="ttq:NIES37_21550"/>
<evidence type="ECO:0008006" key="4">
    <source>
        <dbReference type="Google" id="ProtNLM"/>
    </source>
</evidence>